<organism evidence="1 2">
    <name type="scientific">Lactiplantibacillus pentosus</name>
    <name type="common">Lactobacillus pentosus</name>
    <dbReference type="NCBI Taxonomy" id="1589"/>
    <lineage>
        <taxon>Bacteria</taxon>
        <taxon>Bacillati</taxon>
        <taxon>Bacillota</taxon>
        <taxon>Bacilli</taxon>
        <taxon>Lactobacillales</taxon>
        <taxon>Lactobacillaceae</taxon>
        <taxon>Lactiplantibacillus</taxon>
    </lineage>
</organism>
<evidence type="ECO:0000313" key="2">
    <source>
        <dbReference type="Proteomes" id="UP001151834"/>
    </source>
</evidence>
<comment type="caution">
    <text evidence="1">The sequence shown here is derived from an EMBL/GenBank/DDBJ whole genome shotgun (WGS) entry which is preliminary data.</text>
</comment>
<dbReference type="Gene3D" id="2.40.50.480">
    <property type="match status" value="1"/>
</dbReference>
<sequence length="132" mass="14677">MMKKKGLLGLIALVGLFGVGLGILSPALTKDRGDEFAMALDNVNPLVAETTVYGLTNQPIDHHLGQMGEDVYTYRLRTSDGQGKRRWLTFTADHRLKQRHYLKIDTKGQNVNSWEAVTVSAVPQRARQALKS</sequence>
<evidence type="ECO:0000313" key="1">
    <source>
        <dbReference type="EMBL" id="MDF2313763.1"/>
    </source>
</evidence>
<dbReference type="NCBIfam" id="TIGR01655">
    <property type="entry name" value="yxeA_fam"/>
    <property type="match status" value="1"/>
</dbReference>
<gene>
    <name evidence="1" type="ORF">OOJ94_13110</name>
</gene>
<dbReference type="SUPFAM" id="SSF159121">
    <property type="entry name" value="BC4932-like"/>
    <property type="match status" value="1"/>
</dbReference>
<dbReference type="PANTHER" id="PTHR36433:SF2">
    <property type="entry name" value="YXEA FAMILY PROTEIN"/>
    <property type="match status" value="1"/>
</dbReference>
<dbReference type="PANTHER" id="PTHR36433">
    <property type="entry name" value="HYPOTHETICAL CYTOSOLIC PROTEIN"/>
    <property type="match status" value="1"/>
</dbReference>
<dbReference type="RefSeq" id="WP_228733453.1">
    <property type="nucleotide sequence ID" value="NZ_CP043671.1"/>
</dbReference>
<dbReference type="AlphaFoldDB" id="A0AAX6LGT8"/>
<dbReference type="InterPro" id="IPR036166">
    <property type="entry name" value="YxeA-like_sf"/>
</dbReference>
<dbReference type="Proteomes" id="UP001151834">
    <property type="component" value="Unassembled WGS sequence"/>
</dbReference>
<dbReference type="EMBL" id="JAPEQV010000017">
    <property type="protein sequence ID" value="MDF2313763.1"/>
    <property type="molecule type" value="Genomic_DNA"/>
</dbReference>
<dbReference type="Pfam" id="PF06486">
    <property type="entry name" value="DUF1093"/>
    <property type="match status" value="1"/>
</dbReference>
<name>A0AAX6LGT8_LACPE</name>
<protein>
    <submittedName>
        <fullName evidence="1">YxeA family protein</fullName>
    </submittedName>
</protein>
<reference evidence="1" key="2">
    <citation type="journal article" date="2023" name="Front Nutr">
        <title>Lactiplantibacillus pentosus P2020 protects the hyperuricemia and renal inflammation in mice.</title>
        <authorList>
            <person name="Wang Z."/>
            <person name="Song L."/>
            <person name="Li X."/>
            <person name="Xiao Y."/>
            <person name="Huang Y."/>
            <person name="Zhang Y."/>
            <person name="Li J."/>
            <person name="Li M."/>
            <person name="Ren Z."/>
        </authorList>
    </citation>
    <scope>NUCLEOTIDE SEQUENCE</scope>
    <source>
        <strain evidence="1">P2000</strain>
    </source>
</reference>
<dbReference type="InterPro" id="IPR006542">
    <property type="entry name" value="DUF1093"/>
</dbReference>
<accession>A0AAX6LGT8</accession>
<reference evidence="1" key="1">
    <citation type="submission" date="2022-11" db="EMBL/GenBank/DDBJ databases">
        <authorList>
            <person name="Wang Z."/>
        </authorList>
    </citation>
    <scope>NUCLEOTIDE SEQUENCE</scope>
    <source>
        <strain evidence="1">P2000</strain>
    </source>
</reference>
<proteinExistence type="predicted"/>